<dbReference type="PIRSF" id="PIRSF002741">
    <property type="entry name" value="MppA"/>
    <property type="match status" value="1"/>
</dbReference>
<dbReference type="Pfam" id="PF00496">
    <property type="entry name" value="SBP_bac_5"/>
    <property type="match status" value="1"/>
</dbReference>
<evidence type="ECO:0000313" key="3">
    <source>
        <dbReference type="EMBL" id="NEE00459.1"/>
    </source>
</evidence>
<keyword evidence="4" id="KW-1185">Reference proteome</keyword>
<sequence>MRHRRRIQKFALVATTAAAMAACSFSDPDTSAGAGPDAGGGDGEHTFVAATGTVPHLNPQIIVSPSVNAAAGNMLETLVRMNDSYELVPWLAREWEVSDDGRTVTLLLQEGVTWHDGEPFTSADVKFNFEEVMEYQSYGGDLTESIDSVDTPDDHTVVVHLSQPYGPFMEVLTQQYLLPEHLYEGTDILDNPANMEPVGTGAFVFESFAEGQEITMTANPDYWRGDVDVDRLVYVTMKDTNATALALLAGEVYLGGAGQGMLDQIEADENLDVTQNGQLGRQFIVTMNSEVEELSDPAVRRLVYSAIDRAQVAEIALPGIATEPISMYPEELGWIEPEVDYRDEFRYDPDAIGAALDDAGYPRGEDGFRFTIRLHFMSTTAESRAVAEVMKSSMAEVGINLDLHGQDVNVFTENVYQKRDFDLAIVEATLGVDPSLGITRWYECNPEKADAQNPSGICDEEIQQAADDALRAADQDDRAEHFRTIQDRAAELMISAPIVFHTAQTVYNSALWDGLGSPDHLVGTDWTNVTPID</sequence>
<evidence type="ECO:0000256" key="1">
    <source>
        <dbReference type="SAM" id="SignalP"/>
    </source>
</evidence>
<dbReference type="EMBL" id="JAAGOA010000005">
    <property type="protein sequence ID" value="NEE00459.1"/>
    <property type="molecule type" value="Genomic_DNA"/>
</dbReference>
<dbReference type="GO" id="GO:0042597">
    <property type="term" value="C:periplasmic space"/>
    <property type="evidence" value="ECO:0007669"/>
    <property type="project" value="UniProtKB-ARBA"/>
</dbReference>
<dbReference type="SUPFAM" id="SSF53850">
    <property type="entry name" value="Periplasmic binding protein-like II"/>
    <property type="match status" value="1"/>
</dbReference>
<comment type="caution">
    <text evidence="3">The sequence shown here is derived from an EMBL/GenBank/DDBJ whole genome shotgun (WGS) entry which is preliminary data.</text>
</comment>
<dbReference type="GO" id="GO:1904680">
    <property type="term" value="F:peptide transmembrane transporter activity"/>
    <property type="evidence" value="ECO:0007669"/>
    <property type="project" value="TreeGrafter"/>
</dbReference>
<protein>
    <recommendedName>
        <fullName evidence="2">Solute-binding protein family 5 domain-containing protein</fullName>
    </recommendedName>
</protein>
<keyword evidence="1" id="KW-0732">Signal</keyword>
<dbReference type="Gene3D" id="3.10.105.10">
    <property type="entry name" value="Dipeptide-binding Protein, Domain 3"/>
    <property type="match status" value="1"/>
</dbReference>
<reference evidence="3 4" key="1">
    <citation type="submission" date="2020-02" db="EMBL/GenBank/DDBJ databases">
        <authorList>
            <person name="Li X.-J."/>
            <person name="Han X.-M."/>
        </authorList>
    </citation>
    <scope>NUCLEOTIDE SEQUENCE [LARGE SCALE GENOMIC DNA]</scope>
    <source>
        <strain evidence="3 4">CCTCC AB 2017055</strain>
    </source>
</reference>
<dbReference type="AlphaFoldDB" id="A0A6L9S5T8"/>
<organism evidence="3 4">
    <name type="scientific">Phytoactinopolyspora halotolerans</name>
    <dbReference type="NCBI Taxonomy" id="1981512"/>
    <lineage>
        <taxon>Bacteria</taxon>
        <taxon>Bacillati</taxon>
        <taxon>Actinomycetota</taxon>
        <taxon>Actinomycetes</taxon>
        <taxon>Jiangellales</taxon>
        <taxon>Jiangellaceae</taxon>
        <taxon>Phytoactinopolyspora</taxon>
    </lineage>
</organism>
<dbReference type="RefSeq" id="WP_163736166.1">
    <property type="nucleotide sequence ID" value="NZ_JAAGOA010000005.1"/>
</dbReference>
<dbReference type="InterPro" id="IPR000914">
    <property type="entry name" value="SBP_5_dom"/>
</dbReference>
<feature type="chain" id="PRO_5039401289" description="Solute-binding protein family 5 domain-containing protein" evidence="1">
    <location>
        <begin position="22"/>
        <end position="533"/>
    </location>
</feature>
<name>A0A6L9S5T8_9ACTN</name>
<dbReference type="PROSITE" id="PS51257">
    <property type="entry name" value="PROKAR_LIPOPROTEIN"/>
    <property type="match status" value="1"/>
</dbReference>
<accession>A0A6L9S5T8</accession>
<dbReference type="GO" id="GO:0015833">
    <property type="term" value="P:peptide transport"/>
    <property type="evidence" value="ECO:0007669"/>
    <property type="project" value="TreeGrafter"/>
</dbReference>
<dbReference type="Proteomes" id="UP000475214">
    <property type="component" value="Unassembled WGS sequence"/>
</dbReference>
<proteinExistence type="predicted"/>
<evidence type="ECO:0000259" key="2">
    <source>
        <dbReference type="Pfam" id="PF00496"/>
    </source>
</evidence>
<dbReference type="Gene3D" id="3.40.190.10">
    <property type="entry name" value="Periplasmic binding protein-like II"/>
    <property type="match status" value="1"/>
</dbReference>
<feature type="signal peptide" evidence="1">
    <location>
        <begin position="1"/>
        <end position="21"/>
    </location>
</feature>
<dbReference type="PANTHER" id="PTHR30290">
    <property type="entry name" value="PERIPLASMIC BINDING COMPONENT OF ABC TRANSPORTER"/>
    <property type="match status" value="1"/>
</dbReference>
<feature type="domain" description="Solute-binding protein family 5" evidence="2">
    <location>
        <begin position="86"/>
        <end position="435"/>
    </location>
</feature>
<gene>
    <name evidence="3" type="ORF">G1H10_09780</name>
</gene>
<dbReference type="GO" id="GO:0043190">
    <property type="term" value="C:ATP-binding cassette (ABC) transporter complex"/>
    <property type="evidence" value="ECO:0007669"/>
    <property type="project" value="InterPro"/>
</dbReference>
<dbReference type="InterPro" id="IPR030678">
    <property type="entry name" value="Peptide/Ni-bd"/>
</dbReference>
<evidence type="ECO:0000313" key="4">
    <source>
        <dbReference type="Proteomes" id="UP000475214"/>
    </source>
</evidence>
<dbReference type="InterPro" id="IPR039424">
    <property type="entry name" value="SBP_5"/>
</dbReference>